<reference evidence="2 3" key="1">
    <citation type="submission" date="2024-05" db="EMBL/GenBank/DDBJ databases">
        <authorList>
            <person name="Duchaud E."/>
        </authorList>
    </citation>
    <scope>NUCLEOTIDE SEQUENCE [LARGE SCALE GENOMIC DNA]</scope>
    <source>
        <strain evidence="2">Ena-SAMPLE-TAB-13-05-2024-13:56:06:370-140305</strain>
    </source>
</reference>
<comment type="caution">
    <text evidence="2">The sequence shown here is derived from an EMBL/GenBank/DDBJ whole genome shotgun (WGS) entry which is preliminary data.</text>
</comment>
<evidence type="ECO:0008006" key="4">
    <source>
        <dbReference type="Google" id="ProtNLM"/>
    </source>
</evidence>
<dbReference type="EMBL" id="CAXJRC010000004">
    <property type="protein sequence ID" value="CAL2105168.1"/>
    <property type="molecule type" value="Genomic_DNA"/>
</dbReference>
<dbReference type="Proteomes" id="UP001497602">
    <property type="component" value="Unassembled WGS sequence"/>
</dbReference>
<evidence type="ECO:0000313" key="3">
    <source>
        <dbReference type="Proteomes" id="UP001497602"/>
    </source>
</evidence>
<dbReference type="RefSeq" id="WP_348736979.1">
    <property type="nucleotide sequence ID" value="NZ_CAXJRC010000004.1"/>
</dbReference>
<organism evidence="2 3">
    <name type="scientific">Tenacibaculum vairaonense</name>
    <dbReference type="NCBI Taxonomy" id="3137860"/>
    <lineage>
        <taxon>Bacteria</taxon>
        <taxon>Pseudomonadati</taxon>
        <taxon>Bacteroidota</taxon>
        <taxon>Flavobacteriia</taxon>
        <taxon>Flavobacteriales</taxon>
        <taxon>Flavobacteriaceae</taxon>
        <taxon>Tenacibaculum</taxon>
    </lineage>
</organism>
<name>A0ABM9PHU1_9FLAO</name>
<keyword evidence="3" id="KW-1185">Reference proteome</keyword>
<gene>
    <name evidence="2" type="ORF">T190115A13A_130043</name>
</gene>
<sequence>MKLLKFTPIILLILSSNLFISCNDDDNDNPDINLPTLEGNTVTVHNTYEDFNVQEISFAAYLDYAFKDAAVEFPETLKADLTSSGGPKINPLYAINLSENTIEFKLLPKADDAFWKENYRTLEAGVKDRYYLTFDAPHNVDSFTSNNAAINLRVDSDKILVVEVGEGFEFRPDSEFTLTLKAKNAGSTPLTNGAKVTVKNTYADSQVNEISFAAYLDYAFKSNLGEDGLNLTANIINEGVALGANGLDLTAIVSNNAVEFPDVLKVDLTPNGGFPINGLYSINLTSNTIDFNLLPKAEDPFWKENYRVLEAGVKDRYYLTFESVHGVTSFTSNNPAINLRIDSANVLVVEIGEGFNFFPESKFSITLK</sequence>
<evidence type="ECO:0000313" key="2">
    <source>
        <dbReference type="EMBL" id="CAL2105168.1"/>
    </source>
</evidence>
<keyword evidence="1" id="KW-0732">Signal</keyword>
<proteinExistence type="predicted"/>
<dbReference type="PROSITE" id="PS51257">
    <property type="entry name" value="PROKAR_LIPOPROTEIN"/>
    <property type="match status" value="1"/>
</dbReference>
<protein>
    <recommendedName>
        <fullName evidence="4">DUF1735 domain-containing protein</fullName>
    </recommendedName>
</protein>
<evidence type="ECO:0000256" key="1">
    <source>
        <dbReference type="SAM" id="SignalP"/>
    </source>
</evidence>
<feature type="chain" id="PRO_5047355072" description="DUF1735 domain-containing protein" evidence="1">
    <location>
        <begin position="21"/>
        <end position="368"/>
    </location>
</feature>
<accession>A0ABM9PHU1</accession>
<feature type="signal peptide" evidence="1">
    <location>
        <begin position="1"/>
        <end position="20"/>
    </location>
</feature>